<sequence>MIMQSDRLANCTICGKLYLKDHTDYCLDCYKEMEQEFKVVNDFLKVEENRFASIEEVSTFTEVAEKRIAEFIRDGRIYVEDYPNLGYGCAHCGTLIKRQMLCKNCFEEFTAEVNKTLKAEKFLEEANRPNEHAQAARYWKLRN</sequence>
<evidence type="ECO:0000313" key="1">
    <source>
        <dbReference type="EMBL" id="RAZ75582.1"/>
    </source>
</evidence>
<comment type="caution">
    <text evidence="1">The sequence shown here is derived from an EMBL/GenBank/DDBJ whole genome shotgun (WGS) entry which is preliminary data.</text>
</comment>
<reference evidence="1 2" key="1">
    <citation type="submission" date="2018-06" db="EMBL/GenBank/DDBJ databases">
        <title>The draft genome sequences of strains SCU63 and S1.</title>
        <authorList>
            <person name="Gan L."/>
        </authorList>
    </citation>
    <scope>NUCLEOTIDE SEQUENCE [LARGE SCALE GENOMIC DNA]</scope>
    <source>
        <strain evidence="1 2">SCU63</strain>
    </source>
</reference>
<keyword evidence="1" id="KW-0966">Cell projection</keyword>
<gene>
    <name evidence="1" type="ORF">DP120_14260</name>
</gene>
<protein>
    <submittedName>
        <fullName evidence="1">Flagellar protein</fullName>
    </submittedName>
</protein>
<dbReference type="AlphaFoldDB" id="A0A365KS35"/>
<accession>A0A365KS35</accession>
<evidence type="ECO:0000313" key="2">
    <source>
        <dbReference type="Proteomes" id="UP000251002"/>
    </source>
</evidence>
<name>A0A365KS35_9BACL</name>
<dbReference type="Proteomes" id="UP000251002">
    <property type="component" value="Unassembled WGS sequence"/>
</dbReference>
<keyword evidence="1" id="KW-0969">Cilium</keyword>
<keyword evidence="2" id="KW-1185">Reference proteome</keyword>
<dbReference type="EMBL" id="QLZR01000006">
    <property type="protein sequence ID" value="RAZ75582.1"/>
    <property type="molecule type" value="Genomic_DNA"/>
</dbReference>
<organism evidence="1 2">
    <name type="scientific">Planococcus halotolerans</name>
    <dbReference type="NCBI Taxonomy" id="2233542"/>
    <lineage>
        <taxon>Bacteria</taxon>
        <taxon>Bacillati</taxon>
        <taxon>Bacillota</taxon>
        <taxon>Bacilli</taxon>
        <taxon>Bacillales</taxon>
        <taxon>Caryophanaceae</taxon>
        <taxon>Planococcus</taxon>
    </lineage>
</organism>
<proteinExistence type="predicted"/>
<keyword evidence="1" id="KW-0282">Flagellum</keyword>